<reference evidence="3" key="4">
    <citation type="journal article" date="2015" name="G3 (Bethesda)">
        <title>Genome sequences of three phytopathogenic species of the Magnaporthaceae family of fungi.</title>
        <authorList>
            <person name="Okagaki L.H."/>
            <person name="Nunes C.C."/>
            <person name="Sailsbery J."/>
            <person name="Clay B."/>
            <person name="Brown D."/>
            <person name="John T."/>
            <person name="Oh Y."/>
            <person name="Young N."/>
            <person name="Fitzgerald M."/>
            <person name="Haas B.J."/>
            <person name="Zeng Q."/>
            <person name="Young S."/>
            <person name="Adiconis X."/>
            <person name="Fan L."/>
            <person name="Levin J.Z."/>
            <person name="Mitchell T.K."/>
            <person name="Okubara P.A."/>
            <person name="Farman M.L."/>
            <person name="Kohn L.M."/>
            <person name="Birren B."/>
            <person name="Ma L.-J."/>
            <person name="Dean R.A."/>
        </authorList>
    </citation>
    <scope>NUCLEOTIDE SEQUENCE</scope>
    <source>
        <strain evidence="3">R3-111a-1</strain>
    </source>
</reference>
<sequence>MPRPPQQRLQEQSAKASKKARQLQEKVKENGFHFSPRGDHTKFVIEWARVRYDGKTGPKQALRLDVGCALQTASGTVKFLENAEDAEVLTKFRADANALFVRLDINSCFRYLSALVEPEPELAACFLIELATQYTKYFEKCVKLVPGLAGSLDHNTANRHEAGSPSSPPSPFAPDQSSSAAHASTHPPPPTSTQNDPAPLPPPKRQQPQAGNPARRQRVLSHAASPPSTEPAGLLADQPPPSSGPSSPPTQSAALFSDGAKTPSLPTSTTTFAPVPDHPPHTPNSPSLPVAPPALAARPKDTANGTTSAPDIQLDGSHLFPGSNLPPSSSLPNPTAAPQVRPDDATTSATIQTKKRKAANVSVQTKRPRRRPRKQDVAAISAPSRMAPSAETETCPPTASIGAASFNGAQANQQPTPPPPIQSAAASPDTNAAPKHPSARTEPPSLRTPTLNSTPSQGSSPFAHSNQPPAGERENAGNSGAPSPGNTTTRYGPAPPPAVETLQLAEQVRVGAASQGLGDCHQPSRPPHPTPGPIQLAPQLPDNTSPASSTGPSPSSPNPDKVHRFTGYLLSAADEFFTEECIKMLAPQGIVGQPRRGQSINATLEHGVLTLGIRLRNDRPDFNLQEAHLKGKLLTAVKWWQFENEKASIIRETHGILIRVHFGGAGYLVAKALFFHDEDMQES</sequence>
<evidence type="ECO:0000313" key="4">
    <source>
        <dbReference type="Proteomes" id="UP000006039"/>
    </source>
</evidence>
<dbReference type="HOGENOM" id="CLU_402799_0_0_1"/>
<reference evidence="2" key="3">
    <citation type="submission" date="2010-09" db="EMBL/GenBank/DDBJ databases">
        <title>Annotation of Gaeumannomyces graminis var. tritici R3-111a-1.</title>
        <authorList>
            <consortium name="The Broad Institute Genome Sequencing Platform"/>
            <person name="Ma L.-J."/>
            <person name="Dead R."/>
            <person name="Young S.K."/>
            <person name="Zeng Q."/>
            <person name="Gargeya S."/>
            <person name="Fitzgerald M."/>
            <person name="Haas B."/>
            <person name="Abouelleil A."/>
            <person name="Alvarado L."/>
            <person name="Arachchi H.M."/>
            <person name="Berlin A."/>
            <person name="Brown A."/>
            <person name="Chapman S.B."/>
            <person name="Chen Z."/>
            <person name="Dunbar C."/>
            <person name="Freedman E."/>
            <person name="Gearin G."/>
            <person name="Gellesch M."/>
            <person name="Goldberg J."/>
            <person name="Griggs A."/>
            <person name="Gujja S."/>
            <person name="Heiman D."/>
            <person name="Howarth C."/>
            <person name="Larson L."/>
            <person name="Lui A."/>
            <person name="MacDonald P.J.P."/>
            <person name="Mehta T."/>
            <person name="Montmayeur A."/>
            <person name="Murphy C."/>
            <person name="Neiman D."/>
            <person name="Pearson M."/>
            <person name="Priest M."/>
            <person name="Roberts A."/>
            <person name="Saif S."/>
            <person name="Shea T."/>
            <person name="Shenoy N."/>
            <person name="Sisk P."/>
            <person name="Stolte C."/>
            <person name="Sykes S."/>
            <person name="Yandava C."/>
            <person name="Wortman J."/>
            <person name="Nusbaum C."/>
            <person name="Birren B."/>
        </authorList>
    </citation>
    <scope>NUCLEOTIDE SEQUENCE</scope>
    <source>
        <strain evidence="2">R3-111a-1</strain>
    </source>
</reference>
<feature type="region of interest" description="Disordered" evidence="1">
    <location>
        <begin position="155"/>
        <end position="497"/>
    </location>
</feature>
<feature type="compositionally biased region" description="Low complexity" evidence="1">
    <location>
        <begin position="173"/>
        <end position="185"/>
    </location>
</feature>
<evidence type="ECO:0000313" key="3">
    <source>
        <dbReference type="EnsemblFungi" id="EJT68877"/>
    </source>
</evidence>
<accession>J3PJ59</accession>
<feature type="region of interest" description="Disordered" evidence="1">
    <location>
        <begin position="1"/>
        <end position="20"/>
    </location>
</feature>
<reference evidence="2" key="2">
    <citation type="submission" date="2010-07" db="EMBL/GenBank/DDBJ databases">
        <authorList>
            <consortium name="The Broad Institute Genome Sequencing Platform"/>
            <consortium name="Broad Institute Genome Sequencing Center for Infectious Disease"/>
            <person name="Ma L.-J."/>
            <person name="Dead R."/>
            <person name="Young S."/>
            <person name="Zeng Q."/>
            <person name="Koehrsen M."/>
            <person name="Alvarado L."/>
            <person name="Berlin A."/>
            <person name="Chapman S.B."/>
            <person name="Chen Z."/>
            <person name="Freedman E."/>
            <person name="Gellesch M."/>
            <person name="Goldberg J."/>
            <person name="Griggs A."/>
            <person name="Gujja S."/>
            <person name="Heilman E.R."/>
            <person name="Heiman D."/>
            <person name="Hepburn T."/>
            <person name="Howarth C."/>
            <person name="Jen D."/>
            <person name="Larson L."/>
            <person name="Mehta T."/>
            <person name="Neiman D."/>
            <person name="Pearson M."/>
            <person name="Roberts A."/>
            <person name="Saif S."/>
            <person name="Shea T."/>
            <person name="Shenoy N."/>
            <person name="Sisk P."/>
            <person name="Stolte C."/>
            <person name="Sykes S."/>
            <person name="Walk T."/>
            <person name="White J."/>
            <person name="Yandava C."/>
            <person name="Haas B."/>
            <person name="Nusbaum C."/>
            <person name="Birren B."/>
        </authorList>
    </citation>
    <scope>NUCLEOTIDE SEQUENCE</scope>
    <source>
        <strain evidence="2">R3-111a-1</strain>
    </source>
</reference>
<feature type="compositionally biased region" description="Polar residues" evidence="1">
    <location>
        <begin position="447"/>
        <end position="468"/>
    </location>
</feature>
<evidence type="ECO:0000256" key="1">
    <source>
        <dbReference type="SAM" id="MobiDB-lite"/>
    </source>
</evidence>
<dbReference type="AlphaFoldDB" id="J3PJ59"/>
<protein>
    <submittedName>
        <fullName evidence="2 3">Uncharacterized protein</fullName>
    </submittedName>
</protein>
<dbReference type="RefSeq" id="XP_009229716.1">
    <property type="nucleotide sequence ID" value="XM_009231452.1"/>
</dbReference>
<feature type="compositionally biased region" description="Pro residues" evidence="1">
    <location>
        <begin position="238"/>
        <end position="248"/>
    </location>
</feature>
<organism evidence="2">
    <name type="scientific">Gaeumannomyces tritici (strain R3-111a-1)</name>
    <name type="common">Wheat and barley take-all root rot fungus</name>
    <name type="synonym">Gaeumannomyces graminis var. tritici</name>
    <dbReference type="NCBI Taxonomy" id="644352"/>
    <lineage>
        <taxon>Eukaryota</taxon>
        <taxon>Fungi</taxon>
        <taxon>Dikarya</taxon>
        <taxon>Ascomycota</taxon>
        <taxon>Pezizomycotina</taxon>
        <taxon>Sordariomycetes</taxon>
        <taxon>Sordariomycetidae</taxon>
        <taxon>Magnaporthales</taxon>
        <taxon>Magnaporthaceae</taxon>
        <taxon>Gaeumannomyces</taxon>
    </lineage>
</organism>
<dbReference type="EMBL" id="GL385410">
    <property type="protein sequence ID" value="EJT68877.1"/>
    <property type="molecule type" value="Genomic_DNA"/>
</dbReference>
<name>J3PJ59_GAET3</name>
<dbReference type="Proteomes" id="UP000006039">
    <property type="component" value="Unassembled WGS sequence"/>
</dbReference>
<feature type="compositionally biased region" description="Low complexity" evidence="1">
    <location>
        <begin position="284"/>
        <end position="297"/>
    </location>
</feature>
<gene>
    <name evidence="3" type="primary">20353999</name>
    <name evidence="2" type="ORF">GGTG_13541</name>
</gene>
<evidence type="ECO:0000313" key="2">
    <source>
        <dbReference type="EMBL" id="EJT68877.1"/>
    </source>
</evidence>
<reference evidence="3" key="5">
    <citation type="submission" date="2018-04" db="UniProtKB">
        <authorList>
            <consortium name="EnsemblFungi"/>
        </authorList>
    </citation>
    <scope>IDENTIFICATION</scope>
    <source>
        <strain evidence="3">R3-111a-1</strain>
    </source>
</reference>
<reference evidence="4" key="1">
    <citation type="submission" date="2010-07" db="EMBL/GenBank/DDBJ databases">
        <title>The genome sequence of Gaeumannomyces graminis var. tritici strain R3-111a-1.</title>
        <authorList>
            <consortium name="The Broad Institute Genome Sequencing Platform"/>
            <person name="Ma L.-J."/>
            <person name="Dead R."/>
            <person name="Young S."/>
            <person name="Zeng Q."/>
            <person name="Koehrsen M."/>
            <person name="Alvarado L."/>
            <person name="Berlin A."/>
            <person name="Chapman S.B."/>
            <person name="Chen Z."/>
            <person name="Freedman E."/>
            <person name="Gellesch M."/>
            <person name="Goldberg J."/>
            <person name="Griggs A."/>
            <person name="Gujja S."/>
            <person name="Heilman E.R."/>
            <person name="Heiman D."/>
            <person name="Hepburn T."/>
            <person name="Howarth C."/>
            <person name="Jen D."/>
            <person name="Larson L."/>
            <person name="Mehta T."/>
            <person name="Neiman D."/>
            <person name="Pearson M."/>
            <person name="Roberts A."/>
            <person name="Saif S."/>
            <person name="Shea T."/>
            <person name="Shenoy N."/>
            <person name="Sisk P."/>
            <person name="Stolte C."/>
            <person name="Sykes S."/>
            <person name="Walk T."/>
            <person name="White J."/>
            <person name="Yandava C."/>
            <person name="Haas B."/>
            <person name="Nusbaum C."/>
            <person name="Birren B."/>
        </authorList>
    </citation>
    <scope>NUCLEOTIDE SEQUENCE [LARGE SCALE GENOMIC DNA]</scope>
    <source>
        <strain evidence="4">R3-111a-1</strain>
    </source>
</reference>
<dbReference type="GeneID" id="20353999"/>
<feature type="compositionally biased region" description="Low complexity" evidence="1">
    <location>
        <begin position="323"/>
        <end position="334"/>
    </location>
</feature>
<dbReference type="EnsemblFungi" id="EJT68877">
    <property type="protein sequence ID" value="EJT68877"/>
    <property type="gene ID" value="GGTG_13541"/>
</dbReference>
<dbReference type="VEuPathDB" id="FungiDB:GGTG_13541"/>
<proteinExistence type="predicted"/>
<feature type="region of interest" description="Disordered" evidence="1">
    <location>
        <begin position="511"/>
        <end position="562"/>
    </location>
</feature>
<feature type="compositionally biased region" description="Polar residues" evidence="1">
    <location>
        <begin position="476"/>
        <end position="490"/>
    </location>
</feature>
<keyword evidence="4" id="KW-1185">Reference proteome</keyword>